<dbReference type="Pfam" id="PF02223">
    <property type="entry name" value="Thymidylate_kin"/>
    <property type="match status" value="1"/>
</dbReference>
<evidence type="ECO:0000256" key="8">
    <source>
        <dbReference type="ARBA" id="ARBA00022840"/>
    </source>
</evidence>
<organism evidence="13 14">
    <name type="scientific">Microlunatus phosphovorus (strain ATCC 700054 / DSM 10555 / JCM 9379 / NBRC 101784 / NCIMB 13414 / VKM Ac-1990 / NM-1)</name>
    <dbReference type="NCBI Taxonomy" id="1032480"/>
    <lineage>
        <taxon>Bacteria</taxon>
        <taxon>Bacillati</taxon>
        <taxon>Actinomycetota</taxon>
        <taxon>Actinomycetes</taxon>
        <taxon>Propionibacteriales</taxon>
        <taxon>Propionibacteriaceae</taxon>
        <taxon>Microlunatus</taxon>
    </lineage>
</organism>
<dbReference type="CDD" id="cd01672">
    <property type="entry name" value="TMPK"/>
    <property type="match status" value="1"/>
</dbReference>
<dbReference type="HOGENOM" id="CLU_049131_0_2_11"/>
<keyword evidence="4 11" id="KW-0808">Transferase</keyword>
<dbReference type="NCBIfam" id="TIGR00041">
    <property type="entry name" value="DTMP_kinase"/>
    <property type="match status" value="1"/>
</dbReference>
<evidence type="ECO:0000256" key="3">
    <source>
        <dbReference type="ARBA" id="ARBA00017144"/>
    </source>
</evidence>
<dbReference type="eggNOG" id="COG0125">
    <property type="taxonomic scope" value="Bacteria"/>
</dbReference>
<dbReference type="InterPro" id="IPR027417">
    <property type="entry name" value="P-loop_NTPase"/>
</dbReference>
<evidence type="ECO:0000256" key="2">
    <source>
        <dbReference type="ARBA" id="ARBA00012980"/>
    </source>
</evidence>
<dbReference type="EMBL" id="AP012204">
    <property type="protein sequence ID" value="BAK37979.1"/>
    <property type="molecule type" value="Genomic_DNA"/>
</dbReference>
<feature type="domain" description="Thymidylate kinase-like" evidence="12">
    <location>
        <begin position="20"/>
        <end position="204"/>
    </location>
</feature>
<dbReference type="STRING" id="1032480.MLP_49650"/>
<dbReference type="Gene3D" id="3.40.50.300">
    <property type="entry name" value="P-loop containing nucleotide triphosphate hydrolases"/>
    <property type="match status" value="1"/>
</dbReference>
<dbReference type="GO" id="GO:0005829">
    <property type="term" value="C:cytosol"/>
    <property type="evidence" value="ECO:0007669"/>
    <property type="project" value="TreeGrafter"/>
</dbReference>
<dbReference type="InterPro" id="IPR039430">
    <property type="entry name" value="Thymidylate_kin-like_dom"/>
</dbReference>
<evidence type="ECO:0000313" key="14">
    <source>
        <dbReference type="Proteomes" id="UP000007947"/>
    </source>
</evidence>
<name>F5XG45_MICPN</name>
<evidence type="ECO:0000256" key="5">
    <source>
        <dbReference type="ARBA" id="ARBA00022727"/>
    </source>
</evidence>
<keyword evidence="7 11" id="KW-0418">Kinase</keyword>
<dbReference type="PANTHER" id="PTHR10344">
    <property type="entry name" value="THYMIDYLATE KINASE"/>
    <property type="match status" value="1"/>
</dbReference>
<dbReference type="PANTHER" id="PTHR10344:SF4">
    <property type="entry name" value="UMP-CMP KINASE 2, MITOCHONDRIAL"/>
    <property type="match status" value="1"/>
</dbReference>
<dbReference type="GO" id="GO:0004798">
    <property type="term" value="F:dTMP kinase activity"/>
    <property type="evidence" value="ECO:0007669"/>
    <property type="project" value="UniProtKB-UniRule"/>
</dbReference>
<evidence type="ECO:0000256" key="1">
    <source>
        <dbReference type="ARBA" id="ARBA00009776"/>
    </source>
</evidence>
<dbReference type="GO" id="GO:0006235">
    <property type="term" value="P:dTTP biosynthetic process"/>
    <property type="evidence" value="ECO:0007669"/>
    <property type="project" value="UniProtKB-UniRule"/>
</dbReference>
<dbReference type="EC" id="2.7.4.9" evidence="2 11"/>
<evidence type="ECO:0000256" key="4">
    <source>
        <dbReference type="ARBA" id="ARBA00022679"/>
    </source>
</evidence>
<comment type="catalytic activity">
    <reaction evidence="9 11">
        <text>dTMP + ATP = dTDP + ADP</text>
        <dbReference type="Rhea" id="RHEA:13517"/>
        <dbReference type="ChEBI" id="CHEBI:30616"/>
        <dbReference type="ChEBI" id="CHEBI:58369"/>
        <dbReference type="ChEBI" id="CHEBI:63528"/>
        <dbReference type="ChEBI" id="CHEBI:456216"/>
        <dbReference type="EC" id="2.7.4.9"/>
    </reaction>
</comment>
<evidence type="ECO:0000313" key="13">
    <source>
        <dbReference type="EMBL" id="BAK37979.1"/>
    </source>
</evidence>
<gene>
    <name evidence="11 13" type="primary">tmk</name>
    <name evidence="13" type="ordered locus">MLP_49650</name>
</gene>
<dbReference type="GO" id="GO:0006227">
    <property type="term" value="P:dUDP biosynthetic process"/>
    <property type="evidence" value="ECO:0007669"/>
    <property type="project" value="TreeGrafter"/>
</dbReference>
<dbReference type="KEGG" id="mph:MLP_49650"/>
<dbReference type="HAMAP" id="MF_00165">
    <property type="entry name" value="Thymidylate_kinase"/>
    <property type="match status" value="1"/>
</dbReference>
<evidence type="ECO:0000256" key="6">
    <source>
        <dbReference type="ARBA" id="ARBA00022741"/>
    </source>
</evidence>
<dbReference type="InterPro" id="IPR018094">
    <property type="entry name" value="Thymidylate_kinase"/>
</dbReference>
<keyword evidence="5 11" id="KW-0545">Nucleotide biosynthesis</keyword>
<evidence type="ECO:0000256" key="10">
    <source>
        <dbReference type="ARBA" id="ARBA00057735"/>
    </source>
</evidence>
<keyword evidence="14" id="KW-1185">Reference proteome</keyword>
<feature type="binding site" evidence="11">
    <location>
        <begin position="22"/>
        <end position="29"/>
    </location>
    <ligand>
        <name>ATP</name>
        <dbReference type="ChEBI" id="CHEBI:30616"/>
    </ligand>
</feature>
<dbReference type="GO" id="GO:0006233">
    <property type="term" value="P:dTDP biosynthetic process"/>
    <property type="evidence" value="ECO:0007669"/>
    <property type="project" value="InterPro"/>
</dbReference>
<dbReference type="GO" id="GO:0005524">
    <property type="term" value="F:ATP binding"/>
    <property type="evidence" value="ECO:0007669"/>
    <property type="project" value="UniProtKB-UniRule"/>
</dbReference>
<evidence type="ECO:0000256" key="9">
    <source>
        <dbReference type="ARBA" id="ARBA00048743"/>
    </source>
</evidence>
<evidence type="ECO:0000256" key="7">
    <source>
        <dbReference type="ARBA" id="ARBA00022777"/>
    </source>
</evidence>
<sequence>MPGVVEHVGRQSGTGLFIVFEGGDAVGKSTQVRALTQWLRDEGISVVQTFEPGDTAVGRTIRQAVLDPATGDLSPRTEALLYAADKAQHVAEVIAPALSAGQVVVCDRYLDSMLAYQGAGRVLAIDEVAMVARWATQDLRPQLTVLLDLDPSEAVSTKTDKDRLESAGEDLHHRVRHHFLALAEADPEHYLVLPARLPIAEIAARVRDRVRPLLADLP</sequence>
<keyword evidence="6 11" id="KW-0547">Nucleotide-binding</keyword>
<proteinExistence type="inferred from homology"/>
<comment type="similarity">
    <text evidence="1 11">Belongs to the thymidylate kinase family.</text>
</comment>
<accession>F5XG45</accession>
<evidence type="ECO:0000256" key="11">
    <source>
        <dbReference type="HAMAP-Rule" id="MF_00165"/>
    </source>
</evidence>
<keyword evidence="8 11" id="KW-0067">ATP-binding</keyword>
<evidence type="ECO:0000259" key="12">
    <source>
        <dbReference type="Pfam" id="PF02223"/>
    </source>
</evidence>
<comment type="function">
    <text evidence="10 11">Phosphorylation of dTMP to form dTDP in both de novo and salvage pathways of dTTP synthesis.</text>
</comment>
<protein>
    <recommendedName>
        <fullName evidence="3 11">Thymidylate kinase</fullName>
        <ecNumber evidence="2 11">2.7.4.9</ecNumber>
    </recommendedName>
    <alternativeName>
        <fullName evidence="11">dTMP kinase</fullName>
    </alternativeName>
</protein>
<reference evidence="13 14" key="1">
    <citation type="submission" date="2011-05" db="EMBL/GenBank/DDBJ databases">
        <title>Whole genome sequence of Microlunatus phosphovorus NM-1.</title>
        <authorList>
            <person name="Hosoyama A."/>
            <person name="Sasaki K."/>
            <person name="Harada T."/>
            <person name="Igarashi R."/>
            <person name="Kawakoshi A."/>
            <person name="Sasagawa M."/>
            <person name="Fukada J."/>
            <person name="Nakamura S."/>
            <person name="Katano Y."/>
            <person name="Hanada S."/>
            <person name="Kamagata Y."/>
            <person name="Nakamura N."/>
            <person name="Yamazaki S."/>
            <person name="Fujita N."/>
        </authorList>
    </citation>
    <scope>NUCLEOTIDE SEQUENCE [LARGE SCALE GENOMIC DNA]</scope>
    <source>
        <strain evidence="14">ATCC 700054 / DSM 10555 / JCM 9379 / NBRC 101784 / NCIMB 13414 / VKM Ac-1990 / NM-1</strain>
    </source>
</reference>
<dbReference type="Proteomes" id="UP000007947">
    <property type="component" value="Chromosome"/>
</dbReference>
<dbReference type="FunFam" id="3.40.50.300:FF:000225">
    <property type="entry name" value="Thymidylate kinase"/>
    <property type="match status" value="1"/>
</dbReference>
<dbReference type="AlphaFoldDB" id="F5XG45"/>
<dbReference type="SUPFAM" id="SSF52540">
    <property type="entry name" value="P-loop containing nucleoside triphosphate hydrolases"/>
    <property type="match status" value="1"/>
</dbReference>